<keyword evidence="2" id="KW-1185">Reference proteome</keyword>
<protein>
    <submittedName>
        <fullName evidence="1">Uncharacterized protein</fullName>
    </submittedName>
</protein>
<dbReference type="EMBL" id="JANAKD010000378">
    <property type="protein sequence ID" value="KAJ3494435.1"/>
    <property type="molecule type" value="Genomic_DNA"/>
</dbReference>
<comment type="caution">
    <text evidence="1">The sequence shown here is derived from an EMBL/GenBank/DDBJ whole genome shotgun (WGS) entry which is preliminary data.</text>
</comment>
<reference evidence="1" key="1">
    <citation type="submission" date="2022-07" db="EMBL/GenBank/DDBJ databases">
        <title>Genome Sequence of Lecanicillium saksenae.</title>
        <authorList>
            <person name="Buettner E."/>
        </authorList>
    </citation>
    <scope>NUCLEOTIDE SEQUENCE</scope>
    <source>
        <strain evidence="1">VT-O1</strain>
    </source>
</reference>
<evidence type="ECO:0000313" key="1">
    <source>
        <dbReference type="EMBL" id="KAJ3494435.1"/>
    </source>
</evidence>
<evidence type="ECO:0000313" key="2">
    <source>
        <dbReference type="Proteomes" id="UP001148737"/>
    </source>
</evidence>
<accession>A0ACC1QY65</accession>
<gene>
    <name evidence="1" type="ORF">NLG97_g4080</name>
</gene>
<proteinExistence type="predicted"/>
<name>A0ACC1QY65_9HYPO</name>
<sequence length="471" mass="54012">MLRDIMTESVTLALSLCIVIAAWVMAKRKDAMTKQIPIMDASGNKMKELVGDTRIRRFSHGLSATYQKNQEHWKAPDGNMGYFFHRLLGECVGAQSGREWRNIRSLFDPIFTVPAVAQYIGPLREEIRTWLDTLPRHASATGADPSSFAAEMPDRCASLPLKLVAMVLYGDALSDELFVHLLELSRLREEVGSNAFMTARMISRLYAYLPTKANNQLNKYIVGFRNFNVQITMTAQQQTLECPLSSIMRHVTSGNTISMQQLLHTVDEILFENLDVASSALSYLLMNMACDVAIQQEVRLEAEQLNDVVDADSYLRRSDTFLELCCAESRRLCPSVWFTFCERSPHPKTIGGFLIPPNTDVTVDWRRISLESPIWSRTLGREERIITGYDFFPRRYEHTSKTERRYSQVGYGPGVRKCLGQHFANLLMRLVLFEVVSRYRISTTVRPWELGFRRDKFVLTPMTHEIHFDRL</sequence>
<organism evidence="1 2">
    <name type="scientific">Lecanicillium saksenae</name>
    <dbReference type="NCBI Taxonomy" id="468837"/>
    <lineage>
        <taxon>Eukaryota</taxon>
        <taxon>Fungi</taxon>
        <taxon>Dikarya</taxon>
        <taxon>Ascomycota</taxon>
        <taxon>Pezizomycotina</taxon>
        <taxon>Sordariomycetes</taxon>
        <taxon>Hypocreomycetidae</taxon>
        <taxon>Hypocreales</taxon>
        <taxon>Cordycipitaceae</taxon>
        <taxon>Lecanicillium</taxon>
    </lineage>
</organism>
<dbReference type="Proteomes" id="UP001148737">
    <property type="component" value="Unassembled WGS sequence"/>
</dbReference>